<feature type="signal peptide" evidence="4">
    <location>
        <begin position="1"/>
        <end position="21"/>
    </location>
</feature>
<dbReference type="InterPro" id="IPR020892">
    <property type="entry name" value="Cyclophilin-type_PPIase_CS"/>
</dbReference>
<accession>A0A3P2A7E6</accession>
<gene>
    <name evidence="6" type="ORF">EII21_02555</name>
</gene>
<dbReference type="PROSITE" id="PS50072">
    <property type="entry name" value="CSA_PPIASE_2"/>
    <property type="match status" value="1"/>
</dbReference>
<organism evidence="6 7">
    <name type="scientific">Conchiformibius steedae</name>
    <dbReference type="NCBI Taxonomy" id="153493"/>
    <lineage>
        <taxon>Bacteria</taxon>
        <taxon>Pseudomonadati</taxon>
        <taxon>Pseudomonadota</taxon>
        <taxon>Betaproteobacteria</taxon>
        <taxon>Neisseriales</taxon>
        <taxon>Neisseriaceae</taxon>
        <taxon>Conchiformibius</taxon>
    </lineage>
</organism>
<dbReference type="Gene3D" id="2.40.100.10">
    <property type="entry name" value="Cyclophilin-like"/>
    <property type="match status" value="1"/>
</dbReference>
<dbReference type="GO" id="GO:0006457">
    <property type="term" value="P:protein folding"/>
    <property type="evidence" value="ECO:0007669"/>
    <property type="project" value="InterPro"/>
</dbReference>
<comment type="catalytic activity">
    <reaction evidence="4">
        <text>[protein]-peptidylproline (omega=180) = [protein]-peptidylproline (omega=0)</text>
        <dbReference type="Rhea" id="RHEA:16237"/>
        <dbReference type="Rhea" id="RHEA-COMP:10747"/>
        <dbReference type="Rhea" id="RHEA-COMP:10748"/>
        <dbReference type="ChEBI" id="CHEBI:83833"/>
        <dbReference type="ChEBI" id="CHEBI:83834"/>
        <dbReference type="EC" id="5.2.1.8"/>
    </reaction>
</comment>
<dbReference type="OrthoDB" id="9807797at2"/>
<evidence type="ECO:0000256" key="2">
    <source>
        <dbReference type="ARBA" id="ARBA00023110"/>
    </source>
</evidence>
<protein>
    <recommendedName>
        <fullName evidence="4">Peptidyl-prolyl cis-trans isomerase</fullName>
        <shortName evidence="4">PPIase</shortName>
        <ecNumber evidence="4">5.2.1.8</ecNumber>
    </recommendedName>
</protein>
<dbReference type="SUPFAM" id="SSF50891">
    <property type="entry name" value="Cyclophilin-like"/>
    <property type="match status" value="1"/>
</dbReference>
<comment type="similarity">
    <text evidence="1 4">Belongs to the cyclophilin-type PPIase family.</text>
</comment>
<keyword evidence="3 4" id="KW-0413">Isomerase</keyword>
<dbReference type="Proteomes" id="UP000269923">
    <property type="component" value="Unassembled WGS sequence"/>
</dbReference>
<dbReference type="GO" id="GO:0003755">
    <property type="term" value="F:peptidyl-prolyl cis-trans isomerase activity"/>
    <property type="evidence" value="ECO:0007669"/>
    <property type="project" value="UniProtKB-UniRule"/>
</dbReference>
<feature type="chain" id="PRO_5017846158" description="Peptidyl-prolyl cis-trans isomerase" evidence="4">
    <location>
        <begin position="22"/>
        <end position="213"/>
    </location>
</feature>
<reference evidence="6 7" key="1">
    <citation type="submission" date="2018-11" db="EMBL/GenBank/DDBJ databases">
        <title>Genomes From Bacteria Associated with the Canine Oral Cavity: a Test Case for Automated Genome-Based Taxonomic Assignment.</title>
        <authorList>
            <person name="Coil D.A."/>
            <person name="Jospin G."/>
            <person name="Darling A.E."/>
            <person name="Wallis C."/>
            <person name="Davis I.J."/>
            <person name="Harris S."/>
            <person name="Eisen J.A."/>
            <person name="Holcombe L.J."/>
            <person name="O'Flynn C."/>
        </authorList>
    </citation>
    <scope>NUCLEOTIDE SEQUENCE [LARGE SCALE GENOMIC DNA]</scope>
    <source>
        <strain evidence="6 7">COT-280</strain>
    </source>
</reference>
<dbReference type="AlphaFoldDB" id="A0A3P2A7E6"/>
<dbReference type="InterPro" id="IPR002130">
    <property type="entry name" value="Cyclophilin-type_PPIase_dom"/>
</dbReference>
<feature type="domain" description="PPIase cyclophilin-type" evidence="5">
    <location>
        <begin position="43"/>
        <end position="207"/>
    </location>
</feature>
<keyword evidence="7" id="KW-1185">Reference proteome</keyword>
<dbReference type="EMBL" id="RQYC01000002">
    <property type="protein sequence ID" value="RRD91349.1"/>
    <property type="molecule type" value="Genomic_DNA"/>
</dbReference>
<evidence type="ECO:0000313" key="6">
    <source>
        <dbReference type="EMBL" id="RRD91349.1"/>
    </source>
</evidence>
<comment type="function">
    <text evidence="4">PPIases accelerate the folding of proteins. It catalyzes the cis-trans isomerization of proline imidic peptide bonds in oligopeptides.</text>
</comment>
<evidence type="ECO:0000256" key="1">
    <source>
        <dbReference type="ARBA" id="ARBA00007365"/>
    </source>
</evidence>
<keyword evidence="4" id="KW-0732">Signal</keyword>
<dbReference type="InterPro" id="IPR029000">
    <property type="entry name" value="Cyclophilin-like_dom_sf"/>
</dbReference>
<keyword evidence="2 4" id="KW-0697">Rotamase</keyword>
<evidence type="ECO:0000256" key="3">
    <source>
        <dbReference type="ARBA" id="ARBA00023235"/>
    </source>
</evidence>
<dbReference type="PANTHER" id="PTHR43246">
    <property type="entry name" value="PEPTIDYL-PROLYL CIS-TRANS ISOMERASE CYP38, CHLOROPLASTIC"/>
    <property type="match status" value="1"/>
</dbReference>
<dbReference type="PRINTS" id="PR00153">
    <property type="entry name" value="CSAPPISMRASE"/>
</dbReference>
<dbReference type="Pfam" id="PF00160">
    <property type="entry name" value="Pro_isomerase"/>
    <property type="match status" value="1"/>
</dbReference>
<sequence length="213" mass="22751">MILVQSVVLSMVLAACGSATQAEPSAQAPSNAAPAAQSTQAQQYNQAVIDTDYGKIVVQLDTQKAPQTVANFKAYAEQGFYNGTIFHRVIDGFMIQGGGFTAEMQEKTTAAPIANEADNGLTNDIGTIAMARTADPHSASSQFFINVADNDFLNHTGKTRQGYGYAVFGKVVSGMEVVNKIAKVRTRDHMGHQNVPVEPVRIRSLTVSTAPQQ</sequence>
<evidence type="ECO:0000256" key="4">
    <source>
        <dbReference type="RuleBase" id="RU363019"/>
    </source>
</evidence>
<dbReference type="PROSITE" id="PS00170">
    <property type="entry name" value="CSA_PPIASE_1"/>
    <property type="match status" value="1"/>
</dbReference>
<proteinExistence type="inferred from homology"/>
<name>A0A3P2A7E6_9NEIS</name>
<comment type="caution">
    <text evidence="6">The sequence shown here is derived from an EMBL/GenBank/DDBJ whole genome shotgun (WGS) entry which is preliminary data.</text>
</comment>
<dbReference type="STRING" id="1121352.GCA_000620925_00182"/>
<dbReference type="InterPro" id="IPR044665">
    <property type="entry name" value="E_coli_cyclophilin_A-like"/>
</dbReference>
<dbReference type="EC" id="5.2.1.8" evidence="4"/>
<evidence type="ECO:0000259" key="5">
    <source>
        <dbReference type="PROSITE" id="PS50072"/>
    </source>
</evidence>
<dbReference type="CDD" id="cd01920">
    <property type="entry name" value="cyclophilin_EcCYP_like"/>
    <property type="match status" value="1"/>
</dbReference>
<evidence type="ECO:0000313" key="7">
    <source>
        <dbReference type="Proteomes" id="UP000269923"/>
    </source>
</evidence>